<feature type="transmembrane region" description="Helical" evidence="1">
    <location>
        <begin position="98"/>
        <end position="116"/>
    </location>
</feature>
<reference evidence="3 4" key="1">
    <citation type="submission" date="2021-06" db="EMBL/GenBank/DDBJ databases">
        <title>Complete genome of Haloferula helveola possessing various polysaccharide degrading enzymes.</title>
        <authorList>
            <person name="Takami H."/>
            <person name="Huang C."/>
            <person name="Hamasaki K."/>
        </authorList>
    </citation>
    <scope>NUCLEOTIDE SEQUENCE [LARGE SCALE GENOMIC DNA]</scope>
    <source>
        <strain evidence="3 4">CN-1</strain>
    </source>
</reference>
<dbReference type="GO" id="GO:0006508">
    <property type="term" value="P:proteolysis"/>
    <property type="evidence" value="ECO:0007669"/>
    <property type="project" value="UniProtKB-KW"/>
</dbReference>
<evidence type="ECO:0000313" key="3">
    <source>
        <dbReference type="EMBL" id="BCX47387.1"/>
    </source>
</evidence>
<proteinExistence type="predicted"/>
<feature type="transmembrane region" description="Helical" evidence="1">
    <location>
        <begin position="184"/>
        <end position="209"/>
    </location>
</feature>
<feature type="transmembrane region" description="Helical" evidence="1">
    <location>
        <begin position="60"/>
        <end position="78"/>
    </location>
</feature>
<keyword evidence="4" id="KW-1185">Reference proteome</keyword>
<dbReference type="GO" id="GO:0008233">
    <property type="term" value="F:peptidase activity"/>
    <property type="evidence" value="ECO:0007669"/>
    <property type="project" value="UniProtKB-KW"/>
</dbReference>
<keyword evidence="3" id="KW-0645">Protease</keyword>
<keyword evidence="3" id="KW-0378">Hydrolase</keyword>
<dbReference type="InterPro" id="IPR003675">
    <property type="entry name" value="Rce1/LyrA-like_dom"/>
</dbReference>
<keyword evidence="1" id="KW-1133">Transmembrane helix</keyword>
<feature type="domain" description="CAAX prenyl protease 2/Lysostaphin resistance protein A-like" evidence="2">
    <location>
        <begin position="188"/>
        <end position="272"/>
    </location>
</feature>
<dbReference type="Proteomes" id="UP001374893">
    <property type="component" value="Chromosome"/>
</dbReference>
<feature type="transmembrane region" description="Helical" evidence="1">
    <location>
        <begin position="260"/>
        <end position="280"/>
    </location>
</feature>
<feature type="transmembrane region" description="Helical" evidence="1">
    <location>
        <begin position="6"/>
        <end position="27"/>
    </location>
</feature>
<dbReference type="InterPro" id="IPR052710">
    <property type="entry name" value="CAAX_protease"/>
</dbReference>
<feature type="transmembrane region" description="Helical" evidence="1">
    <location>
        <begin position="221"/>
        <end position="254"/>
    </location>
</feature>
<name>A0ABN6H328_9BACT</name>
<gene>
    <name evidence="3" type="ORF">HAHE_12950</name>
</gene>
<dbReference type="RefSeq" id="WP_338689560.1">
    <property type="nucleotide sequence ID" value="NZ_AP024702.1"/>
</dbReference>
<evidence type="ECO:0000259" key="2">
    <source>
        <dbReference type="Pfam" id="PF02517"/>
    </source>
</evidence>
<evidence type="ECO:0000313" key="4">
    <source>
        <dbReference type="Proteomes" id="UP001374893"/>
    </source>
</evidence>
<dbReference type="PANTHER" id="PTHR36435:SF1">
    <property type="entry name" value="CAAX AMINO TERMINAL PROTEASE FAMILY PROTEIN"/>
    <property type="match status" value="1"/>
</dbReference>
<protein>
    <submittedName>
        <fullName evidence="3">CAAX protease family protein</fullName>
    </submittedName>
</protein>
<accession>A0ABN6H328</accession>
<evidence type="ECO:0000256" key="1">
    <source>
        <dbReference type="SAM" id="Phobius"/>
    </source>
</evidence>
<dbReference type="Pfam" id="PF02517">
    <property type="entry name" value="Rce1-like"/>
    <property type="match status" value="1"/>
</dbReference>
<organism evidence="3 4">
    <name type="scientific">Haloferula helveola</name>
    <dbReference type="NCBI Taxonomy" id="490095"/>
    <lineage>
        <taxon>Bacteria</taxon>
        <taxon>Pseudomonadati</taxon>
        <taxon>Verrucomicrobiota</taxon>
        <taxon>Verrucomicrobiia</taxon>
        <taxon>Verrucomicrobiales</taxon>
        <taxon>Verrucomicrobiaceae</taxon>
        <taxon>Haloferula</taxon>
    </lineage>
</organism>
<keyword evidence="1" id="KW-0812">Transmembrane</keyword>
<sequence length="291" mass="31352">MPEDLEFWVIAGSGILGVAIFAIGMVIRATVAKAPAGPPSLPLGPGLGGWRVSDKIYRGIDLGIVGFLMLVYGSPVFLDAAGKMPEGPVEIGMAEVVSTIAMQFFMTAMLVGAVAWRKNPVEWLGLKWRLWPMVVLIAPVAVAFTWTVVIALEETGFNKWLLDVTGGAETQEVVDAFGKAESPLLFGMLALMAAVIAPVVEEIIFRGYLYPVAKKYSGRIAGILFSSLFFAMAHPNAISLVPLFVLAVLLALSYEVTGSIWAPISIHVLFNSATVFAQFAHRMNWIQLPEG</sequence>
<dbReference type="PANTHER" id="PTHR36435">
    <property type="entry name" value="SLR1288 PROTEIN"/>
    <property type="match status" value="1"/>
</dbReference>
<dbReference type="EMBL" id="AP024702">
    <property type="protein sequence ID" value="BCX47387.1"/>
    <property type="molecule type" value="Genomic_DNA"/>
</dbReference>
<feature type="transmembrane region" description="Helical" evidence="1">
    <location>
        <begin position="128"/>
        <end position="152"/>
    </location>
</feature>
<keyword evidence="1" id="KW-0472">Membrane</keyword>